<sequence length="106" mass="11412">MSPIRHNCAGVSRRDFLQIGLGGTLGLGLCDLLRARAAAAPTTPAAKNVNCIMIWMDGGPSHYETFDPQARMPRRKFAALSAPCPTCVPGGAFQRDPFPNLAQVFR</sequence>
<evidence type="ECO:0008006" key="3">
    <source>
        <dbReference type="Google" id="ProtNLM"/>
    </source>
</evidence>
<evidence type="ECO:0000313" key="1">
    <source>
        <dbReference type="EMBL" id="EDY21819.1"/>
    </source>
</evidence>
<keyword evidence="2" id="KW-1185">Reference proteome</keyword>
<dbReference type="EMBL" id="ABVL01000002">
    <property type="protein sequence ID" value="EDY21819.1"/>
    <property type="molecule type" value="Genomic_DNA"/>
</dbReference>
<dbReference type="PROSITE" id="PS51318">
    <property type="entry name" value="TAT"/>
    <property type="match status" value="1"/>
</dbReference>
<comment type="caution">
    <text evidence="1">The sequence shown here is derived from an EMBL/GenBank/DDBJ whole genome shotgun (WGS) entry which is preliminary data.</text>
</comment>
<evidence type="ECO:0000313" key="2">
    <source>
        <dbReference type="Proteomes" id="UP000005824"/>
    </source>
</evidence>
<dbReference type="AlphaFoldDB" id="B4CWM7"/>
<reference evidence="1 2" key="1">
    <citation type="journal article" date="2011" name="J. Bacteriol.">
        <title>Genome sequence of Chthoniobacter flavus Ellin428, an aerobic heterotrophic soil bacterium.</title>
        <authorList>
            <person name="Kant R."/>
            <person name="van Passel M.W."/>
            <person name="Palva A."/>
            <person name="Lucas S."/>
            <person name="Lapidus A."/>
            <person name="Glavina Del Rio T."/>
            <person name="Dalin E."/>
            <person name="Tice H."/>
            <person name="Bruce D."/>
            <person name="Goodwin L."/>
            <person name="Pitluck S."/>
            <person name="Larimer F.W."/>
            <person name="Land M.L."/>
            <person name="Hauser L."/>
            <person name="Sangwan P."/>
            <person name="de Vos W.M."/>
            <person name="Janssen P.H."/>
            <person name="Smidt H."/>
        </authorList>
    </citation>
    <scope>NUCLEOTIDE SEQUENCE [LARGE SCALE GENOMIC DNA]</scope>
    <source>
        <strain evidence="1 2">Ellin428</strain>
    </source>
</reference>
<organism evidence="1 2">
    <name type="scientific">Chthoniobacter flavus Ellin428</name>
    <dbReference type="NCBI Taxonomy" id="497964"/>
    <lineage>
        <taxon>Bacteria</taxon>
        <taxon>Pseudomonadati</taxon>
        <taxon>Verrucomicrobiota</taxon>
        <taxon>Spartobacteria</taxon>
        <taxon>Chthoniobacterales</taxon>
        <taxon>Chthoniobacteraceae</taxon>
        <taxon>Chthoniobacter</taxon>
    </lineage>
</organism>
<protein>
    <recommendedName>
        <fullName evidence="3">DUF1501 domain-containing protein</fullName>
    </recommendedName>
</protein>
<dbReference type="InterPro" id="IPR006311">
    <property type="entry name" value="TAT_signal"/>
</dbReference>
<proteinExistence type="predicted"/>
<dbReference type="Proteomes" id="UP000005824">
    <property type="component" value="Unassembled WGS sequence"/>
</dbReference>
<dbReference type="InParanoid" id="B4CWM7"/>
<name>B4CWM7_9BACT</name>
<dbReference type="eggNOG" id="COG4102">
    <property type="taxonomic scope" value="Bacteria"/>
</dbReference>
<accession>B4CWM7</accession>
<gene>
    <name evidence="1" type="ORF">CfE428DRAFT_1065</name>
</gene>
<dbReference type="STRING" id="497964.CfE428DRAFT_1065"/>